<evidence type="ECO:0000313" key="1">
    <source>
        <dbReference type="EMBL" id="KGM47224.1"/>
    </source>
</evidence>
<dbReference type="STRING" id="1461694.ATO9_19660"/>
<dbReference type="Proteomes" id="UP000030004">
    <property type="component" value="Unassembled WGS sequence"/>
</dbReference>
<comment type="caution">
    <text evidence="1">The sequence shown here is derived from an EMBL/GenBank/DDBJ whole genome shotgun (WGS) entry which is preliminary data.</text>
</comment>
<keyword evidence="2" id="KW-1185">Reference proteome</keyword>
<evidence type="ECO:0000313" key="2">
    <source>
        <dbReference type="Proteomes" id="UP000030004"/>
    </source>
</evidence>
<dbReference type="AlphaFoldDB" id="A0A0A0E9T1"/>
<gene>
    <name evidence="1" type="ORF">ATO9_19660</name>
</gene>
<proteinExistence type="predicted"/>
<name>A0A0A0E9T1_9RHOB</name>
<dbReference type="EMBL" id="AQQX01000013">
    <property type="protein sequence ID" value="KGM47224.1"/>
    <property type="molecule type" value="Genomic_DNA"/>
</dbReference>
<reference evidence="1 2" key="1">
    <citation type="journal article" date="2015" name="Antonie Van Leeuwenhoek">
        <title>Pseudooceanicola atlanticus gen. nov. sp. nov., isolated from surface seawater of the Atlantic Ocean and reclassification of Oceanicola batsensis, Oceanicola marinus, Oceanicola nitratireducens, Oceanicola nanhaiensis, Oceanicola antarcticus and Oceanicola flagellatus, as Pseudooceanicola batsensis comb. nov., Pseudooceanicola marinus comb. nov., Pseudooceanicola nitratireducens comb. nov., Pseudooceanicola nanhaiensis comb. nov., Pseudooceanicola antarcticus comb. nov., and Pseudooceanicola flagellatus comb. nov.</title>
        <authorList>
            <person name="Lai Q."/>
            <person name="Li G."/>
            <person name="Liu X."/>
            <person name="Du Y."/>
            <person name="Sun F."/>
            <person name="Shao Z."/>
        </authorList>
    </citation>
    <scope>NUCLEOTIDE SEQUENCE [LARGE SCALE GENOMIC DNA]</scope>
    <source>
        <strain evidence="1 2">22II-s11g</strain>
    </source>
</reference>
<protein>
    <submittedName>
        <fullName evidence="1">Uncharacterized protein</fullName>
    </submittedName>
</protein>
<sequence length="99" mass="10555">MTRVAKDQVTDRPPLDRDLSALAVGKGARARTSDTDPIVVVRQATGRRLQGAKGRSETAIRHKLTRSPCPLAGGGMALLPLRYGSAGYVRQCSGGKARR</sequence>
<accession>A0A0A0E9T1</accession>
<organism evidence="1 2">
    <name type="scientific">Pseudooceanicola atlanticus</name>
    <dbReference type="NCBI Taxonomy" id="1461694"/>
    <lineage>
        <taxon>Bacteria</taxon>
        <taxon>Pseudomonadati</taxon>
        <taxon>Pseudomonadota</taxon>
        <taxon>Alphaproteobacteria</taxon>
        <taxon>Rhodobacterales</taxon>
        <taxon>Paracoccaceae</taxon>
        <taxon>Pseudooceanicola</taxon>
    </lineage>
</organism>